<evidence type="ECO:0000313" key="2">
    <source>
        <dbReference type="Proteomes" id="UP000276133"/>
    </source>
</evidence>
<sequence>MTKINSFKEEALRIRVYAFFNENRSLGKITEMIYFTQRGVIPFIKKHHSDGNYKFWPDLASSHYANTVVNYLIDQNIKFVQICQKYDQLKIFGPF</sequence>
<keyword evidence="2" id="KW-1185">Reference proteome</keyword>
<dbReference type="OrthoDB" id="10025891at2759"/>
<gene>
    <name evidence="1" type="ORF">BpHYR1_002889</name>
</gene>
<evidence type="ECO:0000313" key="1">
    <source>
        <dbReference type="EMBL" id="RMZ95641.1"/>
    </source>
</evidence>
<dbReference type="EMBL" id="REGN01012356">
    <property type="protein sequence ID" value="RMZ95641.1"/>
    <property type="molecule type" value="Genomic_DNA"/>
</dbReference>
<organism evidence="1 2">
    <name type="scientific">Brachionus plicatilis</name>
    <name type="common">Marine rotifer</name>
    <name type="synonym">Brachionus muelleri</name>
    <dbReference type="NCBI Taxonomy" id="10195"/>
    <lineage>
        <taxon>Eukaryota</taxon>
        <taxon>Metazoa</taxon>
        <taxon>Spiralia</taxon>
        <taxon>Gnathifera</taxon>
        <taxon>Rotifera</taxon>
        <taxon>Eurotatoria</taxon>
        <taxon>Monogononta</taxon>
        <taxon>Pseudotrocha</taxon>
        <taxon>Ploima</taxon>
        <taxon>Brachionidae</taxon>
        <taxon>Brachionus</taxon>
    </lineage>
</organism>
<protein>
    <recommendedName>
        <fullName evidence="3">Glucosylceramidase 4</fullName>
    </recommendedName>
</protein>
<dbReference type="Proteomes" id="UP000276133">
    <property type="component" value="Unassembled WGS sequence"/>
</dbReference>
<dbReference type="AlphaFoldDB" id="A0A3M7P968"/>
<name>A0A3M7P968_BRAPC</name>
<accession>A0A3M7P968</accession>
<proteinExistence type="predicted"/>
<evidence type="ECO:0008006" key="3">
    <source>
        <dbReference type="Google" id="ProtNLM"/>
    </source>
</evidence>
<reference evidence="1 2" key="1">
    <citation type="journal article" date="2018" name="Sci. Rep.">
        <title>Genomic signatures of local adaptation to the degree of environmental predictability in rotifers.</title>
        <authorList>
            <person name="Franch-Gras L."/>
            <person name="Hahn C."/>
            <person name="Garcia-Roger E.M."/>
            <person name="Carmona M.J."/>
            <person name="Serra M."/>
            <person name="Gomez A."/>
        </authorList>
    </citation>
    <scope>NUCLEOTIDE SEQUENCE [LARGE SCALE GENOMIC DNA]</scope>
    <source>
        <strain evidence="1">HYR1</strain>
    </source>
</reference>
<comment type="caution">
    <text evidence="1">The sequence shown here is derived from an EMBL/GenBank/DDBJ whole genome shotgun (WGS) entry which is preliminary data.</text>
</comment>